<name>A0ABS9X7T0_9GAMM</name>
<comment type="caution">
    <text evidence="2">The sequence shown here is derived from an EMBL/GenBank/DDBJ whole genome shotgun (WGS) entry which is preliminary data.</text>
</comment>
<evidence type="ECO:0000313" key="3">
    <source>
        <dbReference type="Proteomes" id="UP001139646"/>
    </source>
</evidence>
<evidence type="ECO:0000313" key="2">
    <source>
        <dbReference type="EMBL" id="MCI2285837.1"/>
    </source>
</evidence>
<dbReference type="CDD" id="cd20301">
    <property type="entry name" value="cupin_ChrR"/>
    <property type="match status" value="1"/>
</dbReference>
<accession>A0ABS9X7T0</accession>
<gene>
    <name evidence="2" type="ORF">L3081_23715</name>
</gene>
<evidence type="ECO:0000259" key="1">
    <source>
        <dbReference type="Pfam" id="PF12973"/>
    </source>
</evidence>
<dbReference type="EMBL" id="JAKKSL010000006">
    <property type="protein sequence ID" value="MCI2285837.1"/>
    <property type="molecule type" value="Genomic_DNA"/>
</dbReference>
<dbReference type="InterPro" id="IPR025979">
    <property type="entry name" value="ChrR-like_cupin_dom"/>
</dbReference>
<sequence length="223" mass="24867">MIKHHPKFELIQSFVDGDLPASLSAGIAIHADMCSKCQQTIAQLTEQVAEASFEEAFLDRFIVAEQEEAMCFEDMIEQITQTDELSHTQVIADKTVVFNNKPYTLPHALHNMPLGKTANIGKLARARIQLNENEIHTSLLQIQPGGGVPEHTHKGFELTLLLEGSFHDEQGEYVKGDFIMLDASHQHHPISEEGCLCYTVANDALRFTQGINKLLNPIAAFIY</sequence>
<proteinExistence type="predicted"/>
<protein>
    <submittedName>
        <fullName evidence="2">ChrR family anti-sigma-E factor</fullName>
    </submittedName>
</protein>
<keyword evidence="3" id="KW-1185">Reference proteome</keyword>
<dbReference type="InterPro" id="IPR012807">
    <property type="entry name" value="Anti-sigma_ChrR"/>
</dbReference>
<dbReference type="Pfam" id="PF12973">
    <property type="entry name" value="Cupin_7"/>
    <property type="match status" value="1"/>
</dbReference>
<dbReference type="Proteomes" id="UP001139646">
    <property type="component" value="Unassembled WGS sequence"/>
</dbReference>
<dbReference type="NCBIfam" id="TIGR02451">
    <property type="entry name" value="anti_sig_ChrR"/>
    <property type="match status" value="1"/>
</dbReference>
<feature type="domain" description="ChrR-like cupin" evidence="1">
    <location>
        <begin position="132"/>
        <end position="200"/>
    </location>
</feature>
<organism evidence="2 3">
    <name type="scientific">Colwellia maritima</name>
    <dbReference type="NCBI Taxonomy" id="2912588"/>
    <lineage>
        <taxon>Bacteria</taxon>
        <taxon>Pseudomonadati</taxon>
        <taxon>Pseudomonadota</taxon>
        <taxon>Gammaproteobacteria</taxon>
        <taxon>Alteromonadales</taxon>
        <taxon>Colwelliaceae</taxon>
        <taxon>Colwellia</taxon>
    </lineage>
</organism>
<reference evidence="2" key="1">
    <citation type="submission" date="2022-01" db="EMBL/GenBank/DDBJ databases">
        <title>Colwellia maritima, isolated from seawater.</title>
        <authorList>
            <person name="Kristyanto S."/>
            <person name="Jung J."/>
            <person name="Jeon C.O."/>
        </authorList>
    </citation>
    <scope>NUCLEOTIDE SEQUENCE</scope>
    <source>
        <strain evidence="2">MSW7</strain>
    </source>
</reference>
<dbReference type="RefSeq" id="WP_242288782.1">
    <property type="nucleotide sequence ID" value="NZ_JAKKSL010000006.1"/>
</dbReference>